<evidence type="ECO:0000313" key="9">
    <source>
        <dbReference type="Proteomes" id="UP000075604"/>
    </source>
</evidence>
<dbReference type="GO" id="GO:0004673">
    <property type="term" value="F:protein histidine kinase activity"/>
    <property type="evidence" value="ECO:0007669"/>
    <property type="project" value="UniProtKB-EC"/>
</dbReference>
<keyword evidence="6" id="KW-0902">Two-component regulatory system</keyword>
<keyword evidence="3" id="KW-0597">Phosphoprotein</keyword>
<dbReference type="InterPro" id="IPR050736">
    <property type="entry name" value="Sensor_HK_Regulatory"/>
</dbReference>
<dbReference type="InterPro" id="IPR005467">
    <property type="entry name" value="His_kinase_dom"/>
</dbReference>
<dbReference type="EC" id="2.7.13.3" evidence="2"/>
<comment type="catalytic activity">
    <reaction evidence="1">
        <text>ATP + protein L-histidine = ADP + protein N-phospho-L-histidine.</text>
        <dbReference type="EC" id="2.7.13.3"/>
    </reaction>
</comment>
<dbReference type="Pfam" id="PF02518">
    <property type="entry name" value="HATPase_c"/>
    <property type="match status" value="1"/>
</dbReference>
<dbReference type="InterPro" id="IPR003594">
    <property type="entry name" value="HATPase_dom"/>
</dbReference>
<sequence>MRAERPVIGWWDPYRLEQVVTNLLTNAIKFGEHSPIEIAITGEDRVARLSVTDHGIGIPAEVQESLFERFRRGVSSRHYGGLGLGLYITRTIVEAHGGRIRLSSEVGRGSTFCVELPLSTESAESRYT</sequence>
<dbReference type="Gene3D" id="3.30.565.10">
    <property type="entry name" value="Histidine kinase-like ATPase, C-terminal domain"/>
    <property type="match status" value="1"/>
</dbReference>
<evidence type="ECO:0000259" key="7">
    <source>
        <dbReference type="PROSITE" id="PS50109"/>
    </source>
</evidence>
<gene>
    <name evidence="8" type="ORF">BE04_47135</name>
</gene>
<dbReference type="SUPFAM" id="SSF55874">
    <property type="entry name" value="ATPase domain of HSP90 chaperone/DNA topoisomerase II/histidine kinase"/>
    <property type="match status" value="1"/>
</dbReference>
<dbReference type="InterPro" id="IPR036890">
    <property type="entry name" value="HATPase_C_sf"/>
</dbReference>
<feature type="domain" description="Histidine kinase" evidence="7">
    <location>
        <begin position="12"/>
        <end position="120"/>
    </location>
</feature>
<protein>
    <recommendedName>
        <fullName evidence="2">histidine kinase</fullName>
        <ecNumber evidence="2">2.7.13.3</ecNumber>
    </recommendedName>
</protein>
<dbReference type="PANTHER" id="PTHR43711:SF31">
    <property type="entry name" value="HISTIDINE KINASE"/>
    <property type="match status" value="1"/>
</dbReference>
<evidence type="ECO:0000313" key="8">
    <source>
        <dbReference type="EMBL" id="KYF49324.1"/>
    </source>
</evidence>
<dbReference type="PROSITE" id="PS50109">
    <property type="entry name" value="HIS_KIN"/>
    <property type="match status" value="1"/>
</dbReference>
<dbReference type="AlphaFoldDB" id="A0A150P216"/>
<reference evidence="8 9" key="1">
    <citation type="submission" date="2014-02" db="EMBL/GenBank/DDBJ databases">
        <title>The small core and large imbalanced accessory genome model reveals a collaborative survival strategy of Sorangium cellulosum strains in nature.</title>
        <authorList>
            <person name="Han K."/>
            <person name="Peng R."/>
            <person name="Blom J."/>
            <person name="Li Y.-Z."/>
        </authorList>
    </citation>
    <scope>NUCLEOTIDE SEQUENCE [LARGE SCALE GENOMIC DNA]</scope>
    <source>
        <strain evidence="8 9">So0157-18</strain>
    </source>
</reference>
<dbReference type="PANTHER" id="PTHR43711">
    <property type="entry name" value="TWO-COMPONENT HISTIDINE KINASE"/>
    <property type="match status" value="1"/>
</dbReference>
<evidence type="ECO:0000256" key="6">
    <source>
        <dbReference type="ARBA" id="ARBA00023012"/>
    </source>
</evidence>
<dbReference type="SMART" id="SM00387">
    <property type="entry name" value="HATPase_c"/>
    <property type="match status" value="1"/>
</dbReference>
<dbReference type="InterPro" id="IPR004358">
    <property type="entry name" value="Sig_transdc_His_kin-like_C"/>
</dbReference>
<dbReference type="FunFam" id="3.30.565.10:FF:000006">
    <property type="entry name" value="Sensor histidine kinase WalK"/>
    <property type="match status" value="1"/>
</dbReference>
<dbReference type="EMBL" id="JELX01004264">
    <property type="protein sequence ID" value="KYF49324.1"/>
    <property type="molecule type" value="Genomic_DNA"/>
</dbReference>
<evidence type="ECO:0000256" key="4">
    <source>
        <dbReference type="ARBA" id="ARBA00022679"/>
    </source>
</evidence>
<proteinExistence type="predicted"/>
<dbReference type="PRINTS" id="PR00344">
    <property type="entry name" value="BCTRLSENSOR"/>
</dbReference>
<dbReference type="Proteomes" id="UP000075604">
    <property type="component" value="Unassembled WGS sequence"/>
</dbReference>
<name>A0A150P216_SORCE</name>
<evidence type="ECO:0000256" key="5">
    <source>
        <dbReference type="ARBA" id="ARBA00022777"/>
    </source>
</evidence>
<comment type="caution">
    <text evidence="8">The sequence shown here is derived from an EMBL/GenBank/DDBJ whole genome shotgun (WGS) entry which is preliminary data.</text>
</comment>
<evidence type="ECO:0000256" key="1">
    <source>
        <dbReference type="ARBA" id="ARBA00000085"/>
    </source>
</evidence>
<dbReference type="GO" id="GO:0000160">
    <property type="term" value="P:phosphorelay signal transduction system"/>
    <property type="evidence" value="ECO:0007669"/>
    <property type="project" value="UniProtKB-KW"/>
</dbReference>
<accession>A0A150P216</accession>
<evidence type="ECO:0000256" key="2">
    <source>
        <dbReference type="ARBA" id="ARBA00012438"/>
    </source>
</evidence>
<evidence type="ECO:0000256" key="3">
    <source>
        <dbReference type="ARBA" id="ARBA00022553"/>
    </source>
</evidence>
<keyword evidence="4" id="KW-0808">Transferase</keyword>
<keyword evidence="5" id="KW-0418">Kinase</keyword>
<dbReference type="CDD" id="cd00075">
    <property type="entry name" value="HATPase"/>
    <property type="match status" value="1"/>
</dbReference>
<organism evidence="8 9">
    <name type="scientific">Sorangium cellulosum</name>
    <name type="common">Polyangium cellulosum</name>
    <dbReference type="NCBI Taxonomy" id="56"/>
    <lineage>
        <taxon>Bacteria</taxon>
        <taxon>Pseudomonadati</taxon>
        <taxon>Myxococcota</taxon>
        <taxon>Polyangia</taxon>
        <taxon>Polyangiales</taxon>
        <taxon>Polyangiaceae</taxon>
        <taxon>Sorangium</taxon>
    </lineage>
</organism>